<evidence type="ECO:0000256" key="8">
    <source>
        <dbReference type="ARBA" id="ARBA00023242"/>
    </source>
</evidence>
<dbReference type="InterPro" id="IPR027417">
    <property type="entry name" value="P-loop_NTPase"/>
</dbReference>
<dbReference type="Pfam" id="PF25974">
    <property type="entry name" value="URGCP_9th"/>
    <property type="match status" value="1"/>
</dbReference>
<feature type="compositionally biased region" description="Basic and acidic residues" evidence="9">
    <location>
        <begin position="439"/>
        <end position="465"/>
    </location>
</feature>
<dbReference type="GO" id="GO:0005737">
    <property type="term" value="C:cytoplasm"/>
    <property type="evidence" value="ECO:0007669"/>
    <property type="project" value="UniProtKB-SubCell"/>
</dbReference>
<proteinExistence type="inferred from homology"/>
<name>A0A7J6D4P9_9TELE</name>
<dbReference type="SUPFAM" id="SSF52540">
    <property type="entry name" value="P-loop containing nucleoside triphosphate hydrolases"/>
    <property type="match status" value="2"/>
</dbReference>
<feature type="compositionally biased region" description="Basic and acidic residues" evidence="9">
    <location>
        <begin position="339"/>
        <end position="373"/>
    </location>
</feature>
<feature type="compositionally biased region" description="Basic and acidic residues" evidence="9">
    <location>
        <begin position="484"/>
        <end position="517"/>
    </location>
</feature>
<dbReference type="Pfam" id="PF04548">
    <property type="entry name" value="AIG1"/>
    <property type="match status" value="1"/>
</dbReference>
<keyword evidence="7" id="KW-0342">GTP-binding</keyword>
<feature type="compositionally biased region" description="Polar residues" evidence="9">
    <location>
        <begin position="318"/>
        <end position="334"/>
    </location>
</feature>
<comment type="caution">
    <text evidence="12">The sequence shown here is derived from an EMBL/GenBank/DDBJ whole genome shotgun (WGS) entry which is preliminary data.</text>
</comment>
<dbReference type="FunFam" id="3.40.50.300:FF:000366">
    <property type="entry name" value="GTPase, IMAP family member 2"/>
    <property type="match status" value="1"/>
</dbReference>
<dbReference type="PROSITE" id="PS51720">
    <property type="entry name" value="G_AIG1"/>
    <property type="match status" value="1"/>
</dbReference>
<dbReference type="InterPro" id="IPR058641">
    <property type="entry name" value="GVIN1_dom"/>
</dbReference>
<feature type="domain" description="AIG1-type G" evidence="11">
    <location>
        <begin position="7"/>
        <end position="205"/>
    </location>
</feature>
<feature type="region of interest" description="Disordered" evidence="9">
    <location>
        <begin position="194"/>
        <end position="292"/>
    </location>
</feature>
<dbReference type="Proteomes" id="UP000579812">
    <property type="component" value="Unassembled WGS sequence"/>
</dbReference>
<feature type="compositionally biased region" description="Basic and acidic residues" evidence="9">
    <location>
        <begin position="199"/>
        <end position="245"/>
    </location>
</feature>
<evidence type="ECO:0000256" key="4">
    <source>
        <dbReference type="ARBA" id="ARBA00008535"/>
    </source>
</evidence>
<dbReference type="GO" id="GO:0005525">
    <property type="term" value="F:GTP binding"/>
    <property type="evidence" value="ECO:0007669"/>
    <property type="project" value="UniProtKB-KW"/>
</dbReference>
<keyword evidence="8" id="KW-0539">Nucleus</keyword>
<feature type="compositionally biased region" description="Basic and acidic residues" evidence="9">
    <location>
        <begin position="280"/>
        <end position="292"/>
    </location>
</feature>
<dbReference type="Gene3D" id="3.40.50.300">
    <property type="entry name" value="P-loop containing nucleotide triphosphate hydrolases"/>
    <property type="match status" value="2"/>
</dbReference>
<dbReference type="GO" id="GO:0005634">
    <property type="term" value="C:nucleus"/>
    <property type="evidence" value="ECO:0007669"/>
    <property type="project" value="UniProtKB-SubCell"/>
</dbReference>
<dbReference type="PANTHER" id="PTHR22796:SF6">
    <property type="entry name" value="INTERFERON-INDUCED VERY LARGE GTPASE 1-RELATED"/>
    <property type="match status" value="1"/>
</dbReference>
<evidence type="ECO:0000259" key="10">
    <source>
        <dbReference type="PROSITE" id="PS51717"/>
    </source>
</evidence>
<evidence type="ECO:0000313" key="12">
    <source>
        <dbReference type="EMBL" id="KAF4114229.1"/>
    </source>
</evidence>
<evidence type="ECO:0000256" key="6">
    <source>
        <dbReference type="ARBA" id="ARBA00022741"/>
    </source>
</evidence>
<reference evidence="12 13" key="1">
    <citation type="submission" date="2020-04" db="EMBL/GenBank/DDBJ databases">
        <title>Chromosome-level genome assembly of a cyprinid fish Onychostoma macrolepis by integration of Nanopore Sequencing, Bionano and Hi-C technology.</title>
        <authorList>
            <person name="Wang D."/>
        </authorList>
    </citation>
    <scope>NUCLEOTIDE SEQUENCE [LARGE SCALE GENOMIC DNA]</scope>
    <source>
        <strain evidence="12">SWU-2019</strain>
        <tissue evidence="12">Muscle</tissue>
    </source>
</reference>
<dbReference type="InterPro" id="IPR030383">
    <property type="entry name" value="G_VLIG_dom"/>
</dbReference>
<dbReference type="InterPro" id="IPR057365">
    <property type="entry name" value="URGCP"/>
</dbReference>
<keyword evidence="13" id="KW-1185">Reference proteome</keyword>
<feature type="compositionally biased region" description="Basic and acidic residues" evidence="9">
    <location>
        <begin position="385"/>
        <end position="412"/>
    </location>
</feature>
<evidence type="ECO:0000256" key="3">
    <source>
        <dbReference type="ARBA" id="ARBA00006828"/>
    </source>
</evidence>
<dbReference type="Pfam" id="PF25683">
    <property type="entry name" value="URGCP_GTPase"/>
    <property type="match status" value="1"/>
</dbReference>
<comment type="similarity">
    <text evidence="4">Belongs to the TRAFAC class TrmE-Era-EngA-EngB-Septin-like GTPase superfamily. AIG1/Toc34/Toc159-like paraseptin GTPase family. IAN subfamily.</text>
</comment>
<feature type="region of interest" description="Disordered" evidence="9">
    <location>
        <begin position="318"/>
        <end position="517"/>
    </location>
</feature>
<feature type="compositionally biased region" description="Basic and acidic residues" evidence="9">
    <location>
        <begin position="555"/>
        <end position="570"/>
    </location>
</feature>
<dbReference type="EMBL" id="JAAMOB010000004">
    <property type="protein sequence ID" value="KAF4114229.1"/>
    <property type="molecule type" value="Genomic_DNA"/>
</dbReference>
<evidence type="ECO:0000256" key="5">
    <source>
        <dbReference type="ARBA" id="ARBA00022490"/>
    </source>
</evidence>
<comment type="subcellular location">
    <subcellularLocation>
        <location evidence="2">Cytoplasm</location>
    </subcellularLocation>
    <subcellularLocation>
        <location evidence="1">Nucleus</location>
    </subcellularLocation>
</comment>
<dbReference type="PROSITE" id="PS51717">
    <property type="entry name" value="G_VLIG"/>
    <property type="match status" value="1"/>
</dbReference>
<evidence type="ECO:0000256" key="7">
    <source>
        <dbReference type="ARBA" id="ARBA00023134"/>
    </source>
</evidence>
<dbReference type="Pfam" id="PF25496">
    <property type="entry name" value="URGCP"/>
    <property type="match status" value="1"/>
</dbReference>
<evidence type="ECO:0000313" key="13">
    <source>
        <dbReference type="Proteomes" id="UP000579812"/>
    </source>
</evidence>
<dbReference type="PANTHER" id="PTHR22796">
    <property type="entry name" value="URG4-RELATED"/>
    <property type="match status" value="1"/>
</dbReference>
<accession>A0A7J6D4P9</accession>
<evidence type="ECO:0000256" key="1">
    <source>
        <dbReference type="ARBA" id="ARBA00004123"/>
    </source>
</evidence>
<keyword evidence="5" id="KW-0963">Cytoplasm</keyword>
<comment type="similarity">
    <text evidence="3">Belongs to the TRAFAC class dynamin-like GTPase superfamily. Very large inducible GTPase (VLIG) family.</text>
</comment>
<sequence length="1982" mass="229408">MASAKCTSDLQIVLLGAKGTGKSATGNNILMKNVFKVGNSSKLVTSDCEKITAEINGRHVTVIDTPGLFNNEITNEEIHKKIKNYFSKSPKPDAFLSVTSVGHFNNDHHIEVIKLIQDTFGENAMENSMVLFTCVDQLAGRTIEQYLLDKESTIHKCVDKYGYGYHQFNNTQTEYRYQVLNLLDKIDKRVAKSQMCSQKLEREKKEDLEKRQERKNDPKPKEQLGMDKEKPYQKLKTSTRDDRYNETITPCKEKKRKETKDDNGKHKRQKQNTDLSTETANKKLQDNKNKNKEYTVHYFKNKEAREEIFIERGKESLNVNNEQEPTMYKVSNTGEPECNEQKAKKTPILHDKKEEIKGNETSEAEMKKDDDRMTLQSSTGEIEENDKKTQKGKKDQNKDTEREHKISMKEQNEQEPTTCEVSKTGEPECFGQIANIKPILHDKKEERKGNETDEAEMKKDDDRMKIQSSTGEMEENAKLTQEGRNVKNNERESKEPVKQQEFNREKSERLENEENWNEKLKNVNKQLKMNEEQNEDRSNSITTMTTCYPDGDSSVQREENTQKSKQHESVENEQITNLFNRLNLKNSHLDKLTTADILQLTKFSLHWQEPQDESELVYAFLRKLMRINYMTRYTSIKHKEKYYQINCTNEEKGHKIDETSYKCENQSEINFKIHPMDVQMAVFHCADSFLKQLMVTKLSQCQYALPLLVPDPFTQQLEFPLWTFRQINKSWNIKNNNEIITKTQPVCKAATPMVAFFRFGLVSSSKSELMNKLINEKHNTFFHRNCKGSSTTRVLMDGVVEIAWYCPSGKDTDTFTDCVAFCNLHGDAGDHDKQLNILAEMASVNVVLLPQLDRNDRNDKNAMKIQKIYKDSKTVICLLDKNNSALTEMRKGKYKIGLKDRNQSEVMEELVRAINDGLSLSSTRSCSVFRLEDVARFSEIRVDEHDHDDCRTGKEKAQQMMSLLEKTDLTQSKELLLPCQGKLWHQWCQKNKELHQPQGDETEIDISRKKTDLEKIRKQQHASDTSEFMTLFLKEMNTLNADGKVFFLKWLGILLDQRTSEDLSALRSKYNIKCSEILKLKKNNVKPEQLAAEQTELKKISEDLHSANFGLVHILREIGQIYESCSSVKNNKDGLQCHFSSLPSLAAEMMISGFPLELMDGDASHVSLIWVTAVFDELVKKLGDQRVFVLSVLGIQSTGKSTLLNTMFGLQFAVSAGRCTRGAFMQLVKVSDEMKTQLKFDYILVVDTEGLCSLELSGRETRDHDNELATFVAGLGNLTLINVFGESLAEMQNILQIVVHAFLRMKQVKLNPSCIFVHQNVSDITAKEKNMEGKRKLLEELDEMTELAAKDDVCEVQCFKDVIKFDALNDVKYCAQLWEGNPPMAPPNPNYSENVNDLKETIFFHASQSDGIMLTQLKQHMQDLCEALLNERFVFSFKNSLEVANYRKLETEYSQWSWNLKNSMMEIENKLLIKIENGLINTIKDNDFEDRFKEMSEVNKHMSEFFKKHKNASMLFQWKAFEIKIKELQESIVSESKRKLNEVLKQRDINKKINDQRTHYENIIYENSKQLALTLKDTLKDTKILEEKFDSSWKMWVNDIRKDTPALADSDPVLFFESKKEVHYNIFQKCCEGATSCAIFGQFICNKLKETIQQSVYKKTARDLANEMRSNCESLNGNRSKLEKHILKVLAEEEKFDMYVSYIHNPRDLVESFIRDEVSKYISEKFSVSVLQKIKEGIKLHQQKIIEAAHEASKLVKVKNDVDSWLNHFTNQLSDVLMLSEKIFTGVSHNDVDINLLVDVIRRELPSVKFDTSRTEVVNFLGKLDYKDRPDEILIDHLCQCCWVTCPFCKAICTNTIENHGGDHSVPFHRNVGLNGWYFRGTNNLSVDICTSKVASNHSFFPNASDNIQIPWREYRKGGPKYANWSITPDLSELPYWKWVVCRFQKDLENKYNKRFLESGKIPGEWRKYTKQEAIESLNKHY</sequence>
<evidence type="ECO:0000256" key="2">
    <source>
        <dbReference type="ARBA" id="ARBA00004496"/>
    </source>
</evidence>
<protein>
    <recommendedName>
        <fullName evidence="14">Interferon-induced very large GTPase 1-like</fullName>
    </recommendedName>
</protein>
<keyword evidence="6" id="KW-0547">Nucleotide-binding</keyword>
<feature type="region of interest" description="Disordered" evidence="9">
    <location>
        <begin position="530"/>
        <end position="571"/>
    </location>
</feature>
<evidence type="ECO:0000256" key="9">
    <source>
        <dbReference type="SAM" id="MobiDB-lite"/>
    </source>
</evidence>
<gene>
    <name evidence="12" type="ORF">G5714_004452</name>
</gene>
<organism evidence="12 13">
    <name type="scientific">Onychostoma macrolepis</name>
    <dbReference type="NCBI Taxonomy" id="369639"/>
    <lineage>
        <taxon>Eukaryota</taxon>
        <taxon>Metazoa</taxon>
        <taxon>Chordata</taxon>
        <taxon>Craniata</taxon>
        <taxon>Vertebrata</taxon>
        <taxon>Euteleostomi</taxon>
        <taxon>Actinopterygii</taxon>
        <taxon>Neopterygii</taxon>
        <taxon>Teleostei</taxon>
        <taxon>Ostariophysi</taxon>
        <taxon>Cypriniformes</taxon>
        <taxon>Cyprinidae</taxon>
        <taxon>Acrossocheilinae</taxon>
        <taxon>Onychostoma</taxon>
    </lineage>
</organism>
<dbReference type="InterPro" id="IPR006703">
    <property type="entry name" value="G_AIG1"/>
</dbReference>
<feature type="domain" description="VLIG-type G" evidence="10">
    <location>
        <begin position="1184"/>
        <end position="1429"/>
    </location>
</feature>
<evidence type="ECO:0008006" key="14">
    <source>
        <dbReference type="Google" id="ProtNLM"/>
    </source>
</evidence>
<evidence type="ECO:0000259" key="11">
    <source>
        <dbReference type="PROSITE" id="PS51720"/>
    </source>
</evidence>